<dbReference type="GO" id="GO:0016020">
    <property type="term" value="C:membrane"/>
    <property type="evidence" value="ECO:0007669"/>
    <property type="project" value="UniProtKB-SubCell"/>
</dbReference>
<accession>E6LQR3</accession>
<sequence length="167" mass="17010">MPDLDNQPNGIKESLMGSKVKMDTATRQKCNKIIASAAAAAGLAGVAPIPLADTIPITAAQIGMVIALGKVFDFTISESAAKSVLSIMTAQTVGRTVFANLIKAIPGAGTIVGGVVASATASAITTALGKVVSEDFYKISVGEQPDNISAAAKDLGKLFSKNYITLK</sequence>
<dbReference type="InterPro" id="IPR021147">
    <property type="entry name" value="DUF697"/>
</dbReference>
<keyword evidence="3" id="KW-1133">Transmembrane helix</keyword>
<protein>
    <recommendedName>
        <fullName evidence="7">DUF697 domain-containing protein</fullName>
    </recommendedName>
</protein>
<name>E6LQR3_9FIRM</name>
<comment type="subcellular location">
    <subcellularLocation>
        <location evidence="1">Membrane</location>
        <topology evidence="1">Multi-pass membrane protein</topology>
    </subcellularLocation>
</comment>
<comment type="caution">
    <text evidence="5">The sequence shown here is derived from an EMBL/GenBank/DDBJ whole genome shotgun (WGS) entry which is preliminary data.</text>
</comment>
<dbReference type="EMBL" id="AEPW01000088">
    <property type="protein sequence ID" value="EFU75825.1"/>
    <property type="molecule type" value="Genomic_DNA"/>
</dbReference>
<evidence type="ECO:0000256" key="1">
    <source>
        <dbReference type="ARBA" id="ARBA00004141"/>
    </source>
</evidence>
<gene>
    <name evidence="5" type="ORF">HMPREF0381_2298</name>
</gene>
<evidence type="ECO:0000256" key="2">
    <source>
        <dbReference type="ARBA" id="ARBA00022692"/>
    </source>
</evidence>
<dbReference type="Proteomes" id="UP000003434">
    <property type="component" value="Unassembled WGS sequence"/>
</dbReference>
<evidence type="ECO:0000313" key="5">
    <source>
        <dbReference type="EMBL" id="EFU75825.1"/>
    </source>
</evidence>
<organism evidence="5 6">
    <name type="scientific">Lachnoanaerobaculum saburreum DSM 3986</name>
    <dbReference type="NCBI Taxonomy" id="887325"/>
    <lineage>
        <taxon>Bacteria</taxon>
        <taxon>Bacillati</taxon>
        <taxon>Bacillota</taxon>
        <taxon>Clostridia</taxon>
        <taxon>Lachnospirales</taxon>
        <taxon>Lachnospiraceae</taxon>
        <taxon>Lachnoanaerobaculum</taxon>
    </lineage>
</organism>
<dbReference type="RefSeq" id="WP_008752062.1">
    <property type="nucleotide sequence ID" value="NZ_GL622296.1"/>
</dbReference>
<evidence type="ECO:0000313" key="6">
    <source>
        <dbReference type="Proteomes" id="UP000003434"/>
    </source>
</evidence>
<dbReference type="eggNOG" id="COG3597">
    <property type="taxonomic scope" value="Bacteria"/>
</dbReference>
<evidence type="ECO:0000256" key="4">
    <source>
        <dbReference type="ARBA" id="ARBA00023136"/>
    </source>
</evidence>
<evidence type="ECO:0000256" key="3">
    <source>
        <dbReference type="ARBA" id="ARBA00022989"/>
    </source>
</evidence>
<dbReference type="AlphaFoldDB" id="E6LQR3"/>
<proteinExistence type="predicted"/>
<keyword evidence="2" id="KW-0812">Transmembrane</keyword>
<keyword evidence="4" id="KW-0472">Membrane</keyword>
<dbReference type="Pfam" id="PF05128">
    <property type="entry name" value="DUF697"/>
    <property type="match status" value="1"/>
</dbReference>
<evidence type="ECO:0008006" key="7">
    <source>
        <dbReference type="Google" id="ProtNLM"/>
    </source>
</evidence>
<reference evidence="5 6" key="1">
    <citation type="submission" date="2010-12" db="EMBL/GenBank/DDBJ databases">
        <authorList>
            <person name="Muzny D."/>
            <person name="Qin X."/>
            <person name="Deng J."/>
            <person name="Jiang H."/>
            <person name="Liu Y."/>
            <person name="Qu J."/>
            <person name="Song X.-Z."/>
            <person name="Zhang L."/>
            <person name="Thornton R."/>
            <person name="Coyle M."/>
            <person name="Francisco L."/>
            <person name="Jackson L."/>
            <person name="Javaid M."/>
            <person name="Korchina V."/>
            <person name="Kovar C."/>
            <person name="Mata R."/>
            <person name="Mathew T."/>
            <person name="Ngo R."/>
            <person name="Nguyen L."/>
            <person name="Nguyen N."/>
            <person name="Okwuonu G."/>
            <person name="Ongeri F."/>
            <person name="Pham C."/>
            <person name="Simmons D."/>
            <person name="Wilczek-Boney K."/>
            <person name="Hale W."/>
            <person name="Jakkamsetti A."/>
            <person name="Pham P."/>
            <person name="Ruth R."/>
            <person name="San Lucas F."/>
            <person name="Warren J."/>
            <person name="Zhang J."/>
            <person name="Zhao Z."/>
            <person name="Zhou C."/>
            <person name="Zhu D."/>
            <person name="Lee S."/>
            <person name="Bess C."/>
            <person name="Blankenburg K."/>
            <person name="Forbes L."/>
            <person name="Fu Q."/>
            <person name="Gubbala S."/>
            <person name="Hirani K."/>
            <person name="Jayaseelan J.C."/>
            <person name="Lara F."/>
            <person name="Munidasa M."/>
            <person name="Palculict T."/>
            <person name="Patil S."/>
            <person name="Pu L.-L."/>
            <person name="Saada N."/>
            <person name="Tang L."/>
            <person name="Weissenberger G."/>
            <person name="Zhu Y."/>
            <person name="Hemphill L."/>
            <person name="Shang Y."/>
            <person name="Youmans B."/>
            <person name="Ayvaz T."/>
            <person name="Ross M."/>
            <person name="Santibanez J."/>
            <person name="Aqrawi P."/>
            <person name="Gross S."/>
            <person name="Joshi V."/>
            <person name="Fowler G."/>
            <person name="Nazareth L."/>
            <person name="Reid J."/>
            <person name="Worley K."/>
            <person name="Petrosino J."/>
            <person name="Highlander S."/>
            <person name="Gibbs R."/>
        </authorList>
    </citation>
    <scope>NUCLEOTIDE SEQUENCE [LARGE SCALE GENOMIC DNA]</scope>
    <source>
        <strain evidence="5 6">DSM 3986</strain>
    </source>
</reference>
<dbReference type="HOGENOM" id="CLU_130336_0_0_9"/>